<proteinExistence type="predicted"/>
<organism evidence="2 3">
    <name type="scientific">Ricinus communis</name>
    <name type="common">Castor bean</name>
    <dbReference type="NCBI Taxonomy" id="3988"/>
    <lineage>
        <taxon>Eukaryota</taxon>
        <taxon>Viridiplantae</taxon>
        <taxon>Streptophyta</taxon>
        <taxon>Embryophyta</taxon>
        <taxon>Tracheophyta</taxon>
        <taxon>Spermatophyta</taxon>
        <taxon>Magnoliopsida</taxon>
        <taxon>eudicotyledons</taxon>
        <taxon>Gunneridae</taxon>
        <taxon>Pentapetalae</taxon>
        <taxon>rosids</taxon>
        <taxon>fabids</taxon>
        <taxon>Malpighiales</taxon>
        <taxon>Euphorbiaceae</taxon>
        <taxon>Acalyphoideae</taxon>
        <taxon>Acalypheae</taxon>
        <taxon>Ricinus</taxon>
    </lineage>
</organism>
<dbReference type="InParanoid" id="B9SMK1"/>
<evidence type="ECO:0000256" key="1">
    <source>
        <dbReference type="SAM" id="MobiDB-lite"/>
    </source>
</evidence>
<protein>
    <submittedName>
        <fullName evidence="2">Uncharacterized protein</fullName>
    </submittedName>
</protein>
<reference evidence="3" key="1">
    <citation type="journal article" date="2010" name="Nat. Biotechnol.">
        <title>Draft genome sequence of the oilseed species Ricinus communis.</title>
        <authorList>
            <person name="Chan A.P."/>
            <person name="Crabtree J."/>
            <person name="Zhao Q."/>
            <person name="Lorenzi H."/>
            <person name="Orvis J."/>
            <person name="Puiu D."/>
            <person name="Melake-Berhan A."/>
            <person name="Jones K.M."/>
            <person name="Redman J."/>
            <person name="Chen G."/>
            <person name="Cahoon E.B."/>
            <person name="Gedil M."/>
            <person name="Stanke M."/>
            <person name="Haas B.J."/>
            <person name="Wortman J.R."/>
            <person name="Fraser-Liggett C.M."/>
            <person name="Ravel J."/>
            <person name="Rabinowicz P.D."/>
        </authorList>
    </citation>
    <scope>NUCLEOTIDE SEQUENCE [LARGE SCALE GENOMIC DNA]</scope>
    <source>
        <strain evidence="3">cv. Hale</strain>
    </source>
</reference>
<feature type="region of interest" description="Disordered" evidence="1">
    <location>
        <begin position="26"/>
        <end position="49"/>
    </location>
</feature>
<name>B9SMK1_RICCO</name>
<sequence>MEKLASDIDIFMANFVEGSSKVLGCNHDNHSESHPSSQTQGGLSGSHPEFDAEMTRRENQLIQDSESCAGFVPEVTNKQQEKEKLDILIVLTLCRCYLTLGPGGRVGQEYDQVHDNRCNPIVGQLATLWPF</sequence>
<evidence type="ECO:0000313" key="2">
    <source>
        <dbReference type="EMBL" id="EEF35146.1"/>
    </source>
</evidence>
<dbReference type="EMBL" id="EQ974036">
    <property type="protein sequence ID" value="EEF35146.1"/>
    <property type="molecule type" value="Genomic_DNA"/>
</dbReference>
<dbReference type="AlphaFoldDB" id="B9SMK1"/>
<accession>B9SMK1</accession>
<gene>
    <name evidence="2" type="ORF">RCOM_0230580</name>
</gene>
<dbReference type="Proteomes" id="UP000008311">
    <property type="component" value="Unassembled WGS sequence"/>
</dbReference>
<keyword evidence="3" id="KW-1185">Reference proteome</keyword>
<evidence type="ECO:0000313" key="3">
    <source>
        <dbReference type="Proteomes" id="UP000008311"/>
    </source>
</evidence>